<feature type="domain" description="Alpha/beta hydrolase fold-3" evidence="2">
    <location>
        <begin position="98"/>
        <end position="303"/>
    </location>
</feature>
<protein>
    <submittedName>
        <fullName evidence="3">Alpha/beta hydrolase fold domain-containing protein</fullName>
    </submittedName>
</protein>
<keyword evidence="4" id="KW-1185">Reference proteome</keyword>
<dbReference type="AlphaFoldDB" id="A0A857JCD9"/>
<dbReference type="Proteomes" id="UP000464787">
    <property type="component" value="Chromosome"/>
</dbReference>
<organism evidence="3 4">
    <name type="scientific">Xylophilus rhododendri</name>
    <dbReference type="NCBI Taxonomy" id="2697032"/>
    <lineage>
        <taxon>Bacteria</taxon>
        <taxon>Pseudomonadati</taxon>
        <taxon>Pseudomonadota</taxon>
        <taxon>Betaproteobacteria</taxon>
        <taxon>Burkholderiales</taxon>
        <taxon>Xylophilus</taxon>
    </lineage>
</organism>
<evidence type="ECO:0000313" key="3">
    <source>
        <dbReference type="EMBL" id="QHJ01627.1"/>
    </source>
</evidence>
<dbReference type="Pfam" id="PF07859">
    <property type="entry name" value="Abhydrolase_3"/>
    <property type="match status" value="1"/>
</dbReference>
<dbReference type="PANTHER" id="PTHR48081">
    <property type="entry name" value="AB HYDROLASE SUPERFAMILY PROTEIN C4A8.06C"/>
    <property type="match status" value="1"/>
</dbReference>
<evidence type="ECO:0000259" key="2">
    <source>
        <dbReference type="Pfam" id="PF07859"/>
    </source>
</evidence>
<dbReference type="PANTHER" id="PTHR48081:SF8">
    <property type="entry name" value="ALPHA_BETA HYDROLASE FOLD-3 DOMAIN-CONTAINING PROTEIN-RELATED"/>
    <property type="match status" value="1"/>
</dbReference>
<reference evidence="3 4" key="1">
    <citation type="submission" date="2020-01" db="EMBL/GenBank/DDBJ databases">
        <title>Genome sequencing of strain KACC 21265.</title>
        <authorList>
            <person name="Heo J."/>
            <person name="Kim S.-J."/>
            <person name="Kim J.-S."/>
            <person name="Hong S.-B."/>
            <person name="Kwon S.-W."/>
        </authorList>
    </citation>
    <scope>NUCLEOTIDE SEQUENCE [LARGE SCALE GENOMIC DNA]</scope>
    <source>
        <strain evidence="3 4">KACC 21265</strain>
    </source>
</reference>
<keyword evidence="1 3" id="KW-0378">Hydrolase</keyword>
<dbReference type="InterPro" id="IPR050300">
    <property type="entry name" value="GDXG_lipolytic_enzyme"/>
</dbReference>
<evidence type="ECO:0000256" key="1">
    <source>
        <dbReference type="ARBA" id="ARBA00022801"/>
    </source>
</evidence>
<proteinExistence type="predicted"/>
<dbReference type="InterPro" id="IPR013094">
    <property type="entry name" value="AB_hydrolase_3"/>
</dbReference>
<dbReference type="GO" id="GO:0016787">
    <property type="term" value="F:hydrolase activity"/>
    <property type="evidence" value="ECO:0007669"/>
    <property type="project" value="UniProtKB-KW"/>
</dbReference>
<dbReference type="InterPro" id="IPR029058">
    <property type="entry name" value="AB_hydrolase_fold"/>
</dbReference>
<dbReference type="EMBL" id="CP047650">
    <property type="protein sequence ID" value="QHJ01627.1"/>
    <property type="molecule type" value="Genomic_DNA"/>
</dbReference>
<dbReference type="Gene3D" id="3.40.50.1820">
    <property type="entry name" value="alpha/beta hydrolase"/>
    <property type="match status" value="1"/>
</dbReference>
<accession>A0A857JCD9</accession>
<sequence>MAHAQTAPAMPDADMKMVLDAQASLKGKPIETLTPAEARKQPTVTDGVNRVLKAENQSIKPQVLVPGVSSKDIMIPGAAGQLPARVFTPAGRGPFPVVVYFHGGGWVIADKQVYDGGARTLAKNTKAVVVSVDYRRAPEAKFPAQWDDALAAYKWTAANAVQLKGDPTRLALAGESAGGNLAVATAIAARDAGLPKPAIVLSVYPVAQTSTDTASYNTYADAKPLNRPMIKWFVDNLTNSPADLKDPRLQLIDANLAGLPPVVIINAQIDPLLDDGSLLETALRKANVPVERKVYDGATHEFFGTAAVVQKARDAQAFAADRMKAAFGTGM</sequence>
<dbReference type="KEGG" id="xyk:GT347_19190"/>
<dbReference type="SUPFAM" id="SSF53474">
    <property type="entry name" value="alpha/beta-Hydrolases"/>
    <property type="match status" value="1"/>
</dbReference>
<evidence type="ECO:0000313" key="4">
    <source>
        <dbReference type="Proteomes" id="UP000464787"/>
    </source>
</evidence>
<name>A0A857JCD9_9BURK</name>
<gene>
    <name evidence="3" type="ORF">GT347_19190</name>
</gene>